<accession>A0A928X2B2</accession>
<organism evidence="2 3">
    <name type="scientific">Leptolyngbya cf. ectocarpi LEGE 11479</name>
    <dbReference type="NCBI Taxonomy" id="1828722"/>
    <lineage>
        <taxon>Bacteria</taxon>
        <taxon>Bacillati</taxon>
        <taxon>Cyanobacteriota</taxon>
        <taxon>Cyanophyceae</taxon>
        <taxon>Leptolyngbyales</taxon>
        <taxon>Leptolyngbyaceae</taxon>
        <taxon>Leptolyngbya group</taxon>
        <taxon>Leptolyngbya</taxon>
    </lineage>
</organism>
<sequence length="250" mass="28722">MQNFNLIENALDSLEHAIAHLATDSGALKLSDHKRVILDLSHVAELLFKERLRRIHPAFVFSKVDQFPSKSAHTVGAAQALQRLEKIGGINFDKEDQSALETIREKRNEIEHYEFQISEAESRIVIGNVLVFIFKFASDELELGWASRRIDDPHWAKLNEFAEFFESQRRSVLNQLLDSRVPTQDCPICSNNTFDLEAETCLLCGHREEVLQCRQCGADYLHSDIAFEDFELCPKCEWEEGYAAANFEKY</sequence>
<dbReference type="PROSITE" id="PS50089">
    <property type="entry name" value="ZF_RING_2"/>
    <property type="match status" value="1"/>
</dbReference>
<protein>
    <recommendedName>
        <fullName evidence="1">RING-type domain-containing protein</fullName>
    </recommendedName>
</protein>
<evidence type="ECO:0000313" key="3">
    <source>
        <dbReference type="Proteomes" id="UP000615026"/>
    </source>
</evidence>
<dbReference type="InterPro" id="IPR001841">
    <property type="entry name" value="Znf_RING"/>
</dbReference>
<evidence type="ECO:0000259" key="1">
    <source>
        <dbReference type="PROSITE" id="PS50089"/>
    </source>
</evidence>
<dbReference type="EMBL" id="JADEXP010000027">
    <property type="protein sequence ID" value="MBE9066076.1"/>
    <property type="molecule type" value="Genomic_DNA"/>
</dbReference>
<comment type="caution">
    <text evidence="2">The sequence shown here is derived from an EMBL/GenBank/DDBJ whole genome shotgun (WGS) entry which is preliminary data.</text>
</comment>
<feature type="domain" description="RING-type" evidence="1">
    <location>
        <begin position="186"/>
        <end position="237"/>
    </location>
</feature>
<reference evidence="2" key="1">
    <citation type="submission" date="2020-10" db="EMBL/GenBank/DDBJ databases">
        <authorList>
            <person name="Castelo-Branco R."/>
            <person name="Eusebio N."/>
            <person name="Adriana R."/>
            <person name="Vieira A."/>
            <person name="Brugerolle De Fraissinette N."/>
            <person name="Rezende De Castro R."/>
            <person name="Schneider M.P."/>
            <person name="Vasconcelos V."/>
            <person name="Leao P.N."/>
        </authorList>
    </citation>
    <scope>NUCLEOTIDE SEQUENCE</scope>
    <source>
        <strain evidence="2">LEGE 11479</strain>
    </source>
</reference>
<evidence type="ECO:0000313" key="2">
    <source>
        <dbReference type="EMBL" id="MBE9066076.1"/>
    </source>
</evidence>
<dbReference type="Proteomes" id="UP000615026">
    <property type="component" value="Unassembled WGS sequence"/>
</dbReference>
<proteinExistence type="predicted"/>
<dbReference type="RefSeq" id="WP_193991558.1">
    <property type="nucleotide sequence ID" value="NZ_JADEXP010000027.1"/>
</dbReference>
<keyword evidence="3" id="KW-1185">Reference proteome</keyword>
<dbReference type="AlphaFoldDB" id="A0A928X2B2"/>
<gene>
    <name evidence="2" type="ORF">IQ260_05365</name>
</gene>
<name>A0A928X2B2_LEPEC</name>